<gene>
    <name evidence="2" type="ORF">XA68_14311</name>
</gene>
<dbReference type="STRING" id="268505.A0A2A9PAP2"/>
<reference evidence="2 3" key="1">
    <citation type="journal article" date="2015" name="BMC Genomics">
        <title>Gene expression during zombie ant biting behavior reflects the complexity underlying fungal parasitic behavioral manipulation.</title>
        <authorList>
            <person name="de Bekker C."/>
            <person name="Ohm R.A."/>
            <person name="Loreto R.G."/>
            <person name="Sebastian A."/>
            <person name="Albert I."/>
            <person name="Merrow M."/>
            <person name="Brachmann A."/>
            <person name="Hughes D.P."/>
        </authorList>
    </citation>
    <scope>NUCLEOTIDE SEQUENCE [LARGE SCALE GENOMIC DNA]</scope>
    <source>
        <strain evidence="2 3">SC16a</strain>
    </source>
</reference>
<sequence>MSRRPRRPEPPPPDDNNINHAEVATPPVPVDSSWRMVEGEHDSFDTTILPSLTPPFSSSGQPSFGSIPSQMSSNSFASSQDSIRDFAAHQDDDHVILREPFRPSMLMTPSSSRAASTKLRTPDPQFRMPVLDVDPVASSSLTARPVVYRAHHVQSPVGRRRKPSDLTGSPPPPTTTTTKSRSSRPYTSSSSDGHAVLASLPRSLYRLAVWIGDVVVIAMAYAKYPLAALLAVYLVCGSFIVAQNMATRSLHSAASPLCRIPGASLLRLPFCPPTARNDGSWTKAPPVGTVEFDDLMGVQSQFEQVLERAVDGVSLPFEMKRSETAVRDLRSLVSHSDVQARHELVLEFDGYISTARRAALDLQRFNAHVGSAVDAVISINRWTSRYIDSLAPASDRDGGPHSSWALARWSSWLLSPFSLSAVAMDRFSERAVVDQYMEHTSLVSDRIANLILEAQALLRLLTRAEDHLALIYDIASRSSALAASRREELLWTLWTLVGANSARLRSLSRQLDLLRRVDGQRSSAVAQVSALVLDLESIQARLGDLRDRVAEPRIAAAADVRIPLAVHIETIDRGVDRLQDARARLRVAEDDRVRDAVARAASHDDRLIDARQP</sequence>
<proteinExistence type="predicted"/>
<evidence type="ECO:0000256" key="1">
    <source>
        <dbReference type="SAM" id="MobiDB-lite"/>
    </source>
</evidence>
<evidence type="ECO:0000313" key="3">
    <source>
        <dbReference type="Proteomes" id="UP000037136"/>
    </source>
</evidence>
<feature type="region of interest" description="Disordered" evidence="1">
    <location>
        <begin position="152"/>
        <end position="193"/>
    </location>
</feature>
<protein>
    <submittedName>
        <fullName evidence="2">Uncharacterized protein</fullName>
    </submittedName>
</protein>
<feature type="region of interest" description="Disordered" evidence="1">
    <location>
        <begin position="105"/>
        <end position="126"/>
    </location>
</feature>
<dbReference type="AlphaFoldDB" id="A0A2A9PAP2"/>
<organism evidence="2 3">
    <name type="scientific">Ophiocordyceps unilateralis</name>
    <name type="common">Zombie-ant fungus</name>
    <name type="synonym">Torrubia unilateralis</name>
    <dbReference type="NCBI Taxonomy" id="268505"/>
    <lineage>
        <taxon>Eukaryota</taxon>
        <taxon>Fungi</taxon>
        <taxon>Dikarya</taxon>
        <taxon>Ascomycota</taxon>
        <taxon>Pezizomycotina</taxon>
        <taxon>Sordariomycetes</taxon>
        <taxon>Hypocreomycetidae</taxon>
        <taxon>Hypocreales</taxon>
        <taxon>Ophiocordycipitaceae</taxon>
        <taxon>Ophiocordyceps</taxon>
    </lineage>
</organism>
<evidence type="ECO:0000313" key="2">
    <source>
        <dbReference type="EMBL" id="PFH57987.1"/>
    </source>
</evidence>
<keyword evidence="3" id="KW-1185">Reference proteome</keyword>
<dbReference type="OrthoDB" id="4179406at2759"/>
<name>A0A2A9PAP2_OPHUN</name>
<dbReference type="Proteomes" id="UP000037136">
    <property type="component" value="Unassembled WGS sequence"/>
</dbReference>
<accession>A0A2A9PAP2</accession>
<feature type="region of interest" description="Disordered" evidence="1">
    <location>
        <begin position="45"/>
        <end position="80"/>
    </location>
</feature>
<feature type="compositionally biased region" description="Low complexity" evidence="1">
    <location>
        <begin position="54"/>
        <end position="80"/>
    </location>
</feature>
<feature type="compositionally biased region" description="Polar residues" evidence="1">
    <location>
        <begin position="107"/>
        <end position="119"/>
    </location>
</feature>
<comment type="caution">
    <text evidence="2">The sequence shown here is derived from an EMBL/GenBank/DDBJ whole genome shotgun (WGS) entry which is preliminary data.</text>
</comment>
<feature type="compositionally biased region" description="Low complexity" evidence="1">
    <location>
        <begin position="175"/>
        <end position="191"/>
    </location>
</feature>
<feature type="region of interest" description="Disordered" evidence="1">
    <location>
        <begin position="1"/>
        <end position="33"/>
    </location>
</feature>
<dbReference type="EMBL" id="LAZP02000342">
    <property type="protein sequence ID" value="PFH57987.1"/>
    <property type="molecule type" value="Genomic_DNA"/>
</dbReference>
<reference evidence="2 3" key="2">
    <citation type="journal article" date="2017" name="Sci. Rep.">
        <title>Ant-infecting Ophiocordyceps genomes reveal a high diversity of potential behavioral manipulation genes and a possible major role for enterotoxins.</title>
        <authorList>
            <person name="de Bekker C."/>
            <person name="Ohm R.A."/>
            <person name="Evans H.C."/>
            <person name="Brachmann A."/>
            <person name="Hughes D.P."/>
        </authorList>
    </citation>
    <scope>NUCLEOTIDE SEQUENCE [LARGE SCALE GENOMIC DNA]</scope>
    <source>
        <strain evidence="2 3">SC16a</strain>
    </source>
</reference>